<dbReference type="Pfam" id="PF00005">
    <property type="entry name" value="ABC_tran"/>
    <property type="match status" value="2"/>
</dbReference>
<dbReference type="InterPro" id="IPR042267">
    <property type="entry name" value="VTC_sf"/>
</dbReference>
<feature type="transmembrane region" description="Helical" evidence="11">
    <location>
        <begin position="792"/>
        <end position="810"/>
    </location>
</feature>
<dbReference type="PROSITE" id="PS00211">
    <property type="entry name" value="ABC_TRANSPORTER_1"/>
    <property type="match status" value="2"/>
</dbReference>
<feature type="transmembrane region" description="Helical" evidence="11">
    <location>
        <begin position="629"/>
        <end position="650"/>
    </location>
</feature>
<dbReference type="GO" id="GO:0005524">
    <property type="term" value="F:ATP binding"/>
    <property type="evidence" value="ECO:0007669"/>
    <property type="project" value="UniProtKB-KW"/>
</dbReference>
<evidence type="ECO:0000259" key="14">
    <source>
        <dbReference type="PROSITE" id="PS51382"/>
    </source>
</evidence>
<evidence type="ECO:0000256" key="10">
    <source>
        <dbReference type="SAM" id="MobiDB-lite"/>
    </source>
</evidence>
<feature type="domain" description="ABC transmembrane type-1" evidence="13">
    <location>
        <begin position="1623"/>
        <end position="1868"/>
    </location>
</feature>
<comment type="subcellular location">
    <subcellularLocation>
        <location evidence="1">Endomembrane system</location>
        <topology evidence="1">Multi-pass membrane protein</topology>
    </subcellularLocation>
</comment>
<dbReference type="FunFam" id="1.20.1560.10:FF:000013">
    <property type="entry name" value="ABC transporter C family member 2"/>
    <property type="match status" value="1"/>
</dbReference>
<dbReference type="Gene3D" id="1.20.1560.10">
    <property type="entry name" value="ABC transporter type 1, transmembrane domain"/>
    <property type="match status" value="2"/>
</dbReference>
<dbReference type="CDD" id="cd07751">
    <property type="entry name" value="PolyPPase_VTC4_like"/>
    <property type="match status" value="1"/>
</dbReference>
<dbReference type="GO" id="GO:0140359">
    <property type="term" value="F:ABC-type transporter activity"/>
    <property type="evidence" value="ECO:0007669"/>
    <property type="project" value="InterPro"/>
</dbReference>
<evidence type="ECO:0000256" key="1">
    <source>
        <dbReference type="ARBA" id="ARBA00004127"/>
    </source>
</evidence>
<dbReference type="InterPro" id="IPR018966">
    <property type="entry name" value="VTC_domain"/>
</dbReference>
<feature type="transmembrane region" description="Helical" evidence="11">
    <location>
        <begin position="1163"/>
        <end position="1181"/>
    </location>
</feature>
<feature type="domain" description="ABC transmembrane type-1" evidence="13">
    <location>
        <begin position="1031"/>
        <end position="1304"/>
    </location>
</feature>
<feature type="transmembrane region" description="Helical" evidence="11">
    <location>
        <begin position="1765"/>
        <end position="1782"/>
    </location>
</feature>
<evidence type="ECO:0000313" key="15">
    <source>
        <dbReference type="EMBL" id="RMZ52318.1"/>
    </source>
</evidence>
<feature type="region of interest" description="Disordered" evidence="10">
    <location>
        <begin position="2202"/>
        <end position="2230"/>
    </location>
</feature>
<protein>
    <submittedName>
        <fullName evidence="15">Uncharacterized protein</fullName>
    </submittedName>
</protein>
<dbReference type="CDD" id="cd03244">
    <property type="entry name" value="ABCC_MRP_domain2"/>
    <property type="match status" value="1"/>
</dbReference>
<dbReference type="SUPFAM" id="SSF90123">
    <property type="entry name" value="ABC transporter transmembrane region"/>
    <property type="match status" value="2"/>
</dbReference>
<dbReference type="EMBL" id="QOKY01000209">
    <property type="protein sequence ID" value="RMZ52318.1"/>
    <property type="molecule type" value="Genomic_DNA"/>
</dbReference>
<evidence type="ECO:0000259" key="13">
    <source>
        <dbReference type="PROSITE" id="PS50929"/>
    </source>
</evidence>
<dbReference type="InterPro" id="IPR003807">
    <property type="entry name" value="DUF202"/>
</dbReference>
<feature type="region of interest" description="Disordered" evidence="10">
    <location>
        <begin position="2318"/>
        <end position="2340"/>
    </location>
</feature>
<sequence length="2340" mass="254056">SQCARRENTIDSYGPCDPARTQNIGRSPPQFGKYLDEKKRALWAPHYVDYKALKDLIKDCAAAAELNDGWQSSQVTSLSVTRFSSRDLPEEQFFKRLDQEVSKVGKFTAQLVTTLRGRLQKLQDSVHKDLKPGERDELLEEAKAIGDEFLQLEKYVNLNYMGFHKILKKHDKALPQTPCRQFYISHLHQQPWVQGNYSELMVVLSNIFSEVRGDTLAEAQGGSAQAFNRSTTKYWIRTSDVSAVKRTIIENMPVFVFNAENYSGDAQLVNSVYFDNDSLELYHGRLDKKPGALAIRVRWYGPNDPSLCFVERKIHKESWKGEKSVKERFTLPEAKVVPYIEGEYTAEEYEEGLRAKGKSEEDIAKASKLFREIQLTIDSKQLKPFVRTQYMRSAFQMGHDRSVSFTLDTNLVMLKENPEGAPTCAISGRWFRDPALPVSRTEITRFPHAVLEIKLALPEGESPPEWVADLMESDLITEVHKMSKFIHGTATLFPEMVRAVPYWMDDESIRASILNSAPDAKQIDSRARDAQIVAEEKPRKRRGPEPAAGDEDSTLHHPLLGEGPTLQLMDEGGAAGAGRSLRRVGAPPAERPWDKVLAWLPGSKNKKPMATTIPQRLEPKTFLASERTFLSWMHMAITLASIATALLAFAGSSKDKLDPLHKASCVGGNLVLFVAFILLPLSILIVAYAAMVFVWRSNQIALKQASYIDDRRGPYLLVTLVVLALTAIFVASSVDLVTAWKETHSSCFTDIVVIGAAHALAIVCSLASLHASLLDSRTSKYRLGTSDRRRHVAAAVLAGAALLVLALQLNARLAAHALPLVHGAAAPFEWAAYTLAALSWSLLVALFATHARAFAPASSPALWRFPPFLVLTGNLAKLRFVLQSEERSDYFAALFYAYVGLQVALCLLLLWLAPDCRKMVLVEQGTGPDPDTAAYLPLHDDEDVCPEVRAGPLSRLTFSWMGPLMKRGYRAPLTFADVWRLPPADRSATLDQRFAHFWAAERQRNPENPSLTLVCWQAVSHLFLPAIPVKMISDAAQFVAPVFINLLLSAVSSGAPDRTGYLLSLGLLAGLLTGTLADNQQFQLTMRAGYQVRSMLTHAVYHKILFLTPNARAQFSSGRLYSAIGSDVDTLQNLSQGILGFISSPVRIIGALVLLYFQLGIAAITAVAFLVLLLPVQAWLVRRQRAILRDSLAATDERAKLESELLGGVDVVKCYVWEDSFLDRIRGVRDRELWMLWRAFFIASSNTVIMLAVPAAAAVGAFGTYALLTHKALTPSQAFTSLSLLAVLRFPIANLPQLVASAVQASVALGRLQAILASPEQGEVEHLPPAGPGEAAVSLHGDFAWALDLPPSLRDLHLDLRAGQLVAVVGATGSGKSSLLSAALGLLERLGESPPRVRGRIALVPQTAFITAESVRGNVLFGAPHDPVRYAAALRAAALEPDLARFPAGDETEVGERGVTVSGGQKQRIALARAVYADADVVFLDDPLSALDARVGRRVFRDCVQGALAGRTRVLVTNQLQYVSSADRILLMRDGRIVEDGTYAELMAAGGEFVGIMSRAETEKEAGEEESESSLGARRPTRAEQAEAPGARLVEEEGRSTGKVSWGIMRGYITALGGPLLVLVLLAVFIAVEAARVAAQLWLQHWTGEVDRTHGHTKRSIGFYLGMYAALSATQVVFTAISQYLARYMSLLASRRLHDAMIARLVRAPMSFFNITPLGRIVNRLTKDTSELDKNLTDYSAFFMRSVFQLASTVILVGALNPFTLWALTPILFSFVVLYQYFQTTVREVKRLDSISRSPIYTSVGEALGGLASIRAFRAERRLLARTGRALDGNVVMSLANMSANRWLSVRLESLGALAAAAAALAAVEQRGAAALLGNILSSALQITSLTNMTLRSASLAEVSFNSVERVLEYSEPPQEAAAVVPGAAPRRWPSRGALAFENVTLRYRPGLPLVLRGLSFRVPGGTTCGVVGRTGAGKSSLINALFRLVELEGGRITLDGVATDTLGLAQLRGAMALIPQQPVLFTGSVRFNLSPFAGHSDAALWAALRHAHLATAVESSPLGLDMVISEGGAPLSAGQRQLLALARALLRPTKVLILDEATASVDVETDALIQDTVRREFGECTVVAIAHRLQTVIDAHNVLVMDDGLAVEFGSAAQLLAKQDGVFTDMVRETGPASERMLRALAEQAADAVHLAVPARSGGSHLSTRSVDLLASPPPSPGGASPLRALGTHSRELMAAAGGAAAQLKKALEGLEALATGEEVYEAGGEEEEGGGTPRSHAPRPAPDGVAARGDALSAQAALARAAALVQEVSSMAQRAQRDVDELARGRPGAQWDGL</sequence>
<dbReference type="PANTHER" id="PTHR24223">
    <property type="entry name" value="ATP-BINDING CASSETTE SUB-FAMILY C"/>
    <property type="match status" value="1"/>
</dbReference>
<name>A0A3M7KP38_AUXPR</name>
<dbReference type="InterPro" id="IPR044746">
    <property type="entry name" value="ABCC_6TM_D1"/>
</dbReference>
<dbReference type="PROSITE" id="PS50893">
    <property type="entry name" value="ABC_TRANSPORTER_2"/>
    <property type="match status" value="2"/>
</dbReference>
<dbReference type="InterPro" id="IPR036640">
    <property type="entry name" value="ABC1_TM_sf"/>
</dbReference>
<evidence type="ECO:0000256" key="8">
    <source>
        <dbReference type="ARBA" id="ARBA00022989"/>
    </source>
</evidence>
<keyword evidence="3" id="KW-0813">Transport</keyword>
<evidence type="ECO:0000256" key="7">
    <source>
        <dbReference type="ARBA" id="ARBA00022840"/>
    </source>
</evidence>
<dbReference type="Pfam" id="PF02656">
    <property type="entry name" value="DUF202"/>
    <property type="match status" value="1"/>
</dbReference>
<dbReference type="InterPro" id="IPR003439">
    <property type="entry name" value="ABC_transporter-like_ATP-bd"/>
</dbReference>
<dbReference type="InterPro" id="IPR027417">
    <property type="entry name" value="P-loop_NTPase"/>
</dbReference>
<evidence type="ECO:0000256" key="11">
    <source>
        <dbReference type="SAM" id="Phobius"/>
    </source>
</evidence>
<feature type="transmembrane region" description="Helical" evidence="11">
    <location>
        <begin position="830"/>
        <end position="849"/>
    </location>
</feature>
<dbReference type="GO" id="GO:0016887">
    <property type="term" value="F:ATP hydrolysis activity"/>
    <property type="evidence" value="ECO:0007669"/>
    <property type="project" value="InterPro"/>
</dbReference>
<evidence type="ECO:0000256" key="4">
    <source>
        <dbReference type="ARBA" id="ARBA00022692"/>
    </source>
</evidence>
<organism evidence="15 16">
    <name type="scientific">Auxenochlorella protothecoides</name>
    <name type="common">Green microalga</name>
    <name type="synonym">Chlorella protothecoides</name>
    <dbReference type="NCBI Taxonomy" id="3075"/>
    <lineage>
        <taxon>Eukaryota</taxon>
        <taxon>Viridiplantae</taxon>
        <taxon>Chlorophyta</taxon>
        <taxon>core chlorophytes</taxon>
        <taxon>Trebouxiophyceae</taxon>
        <taxon>Chlorellales</taxon>
        <taxon>Chlorellaceae</taxon>
        <taxon>Auxenochlorella</taxon>
    </lineage>
</organism>
<feature type="transmembrane region" description="Helical" evidence="11">
    <location>
        <begin position="670"/>
        <end position="695"/>
    </location>
</feature>
<dbReference type="CDD" id="cd18579">
    <property type="entry name" value="ABC_6TM_ABCC_D1"/>
    <property type="match status" value="1"/>
</dbReference>
<dbReference type="CDD" id="cd03250">
    <property type="entry name" value="ABCC_MRP_domain1"/>
    <property type="match status" value="1"/>
</dbReference>
<feature type="transmembrane region" description="Helical" evidence="11">
    <location>
        <begin position="715"/>
        <end position="739"/>
    </location>
</feature>
<evidence type="ECO:0000256" key="6">
    <source>
        <dbReference type="ARBA" id="ARBA00022741"/>
    </source>
</evidence>
<keyword evidence="8 11" id="KW-1133">Transmembrane helix</keyword>
<dbReference type="FunFam" id="3.40.50.300:FF:000997">
    <property type="entry name" value="Multidrug resistance-associated protein 1"/>
    <property type="match status" value="1"/>
</dbReference>
<keyword evidence="6" id="KW-0547">Nucleotide-binding</keyword>
<feature type="transmembrane region" description="Helical" evidence="11">
    <location>
        <begin position="1239"/>
        <end position="1268"/>
    </location>
</feature>
<feature type="transmembrane region" description="Helical" evidence="11">
    <location>
        <begin position="890"/>
        <end position="912"/>
    </location>
</feature>
<feature type="transmembrane region" description="Helical" evidence="11">
    <location>
        <begin position="751"/>
        <end position="771"/>
    </location>
</feature>
<dbReference type="GO" id="GO:0016020">
    <property type="term" value="C:membrane"/>
    <property type="evidence" value="ECO:0007669"/>
    <property type="project" value="InterPro"/>
</dbReference>
<dbReference type="InterPro" id="IPR003593">
    <property type="entry name" value="AAA+_ATPase"/>
</dbReference>
<dbReference type="InterPro" id="IPR050173">
    <property type="entry name" value="ABC_transporter_C-like"/>
</dbReference>
<evidence type="ECO:0000259" key="12">
    <source>
        <dbReference type="PROSITE" id="PS50893"/>
    </source>
</evidence>
<feature type="region of interest" description="Disordered" evidence="10">
    <location>
        <begin position="1"/>
        <end position="29"/>
    </location>
</feature>
<evidence type="ECO:0000256" key="2">
    <source>
        <dbReference type="ARBA" id="ARBA00009726"/>
    </source>
</evidence>
<feature type="region of interest" description="Disordered" evidence="10">
    <location>
        <begin position="520"/>
        <end position="572"/>
    </location>
</feature>
<dbReference type="SUPFAM" id="SSF52540">
    <property type="entry name" value="P-loop containing nucleoside triphosphate hydrolases"/>
    <property type="match status" value="2"/>
</dbReference>
<proteinExistence type="inferred from homology"/>
<comment type="caution">
    <text evidence="15">The sequence shown here is derived from an EMBL/GenBank/DDBJ whole genome shotgun (WGS) entry which is preliminary data.</text>
</comment>
<keyword evidence="5" id="KW-0677">Repeat</keyword>
<dbReference type="GO" id="GO:0006799">
    <property type="term" value="P:polyphosphate biosynthetic process"/>
    <property type="evidence" value="ECO:0007669"/>
    <property type="project" value="UniProtKB-ARBA"/>
</dbReference>
<keyword evidence="9 11" id="KW-0472">Membrane</keyword>
<dbReference type="PROSITE" id="PS50929">
    <property type="entry name" value="ABC_TM1F"/>
    <property type="match status" value="2"/>
</dbReference>
<dbReference type="PROSITE" id="PS51382">
    <property type="entry name" value="SPX"/>
    <property type="match status" value="1"/>
</dbReference>
<keyword evidence="7" id="KW-0067">ATP-binding</keyword>
<dbReference type="GO" id="GO:0012505">
    <property type="term" value="C:endomembrane system"/>
    <property type="evidence" value="ECO:0007669"/>
    <property type="project" value="UniProtKB-SubCell"/>
</dbReference>
<reference evidence="16" key="1">
    <citation type="journal article" date="2018" name="Algal Res.">
        <title>Characterization of plant carbon substrate utilization by Auxenochlorella protothecoides.</title>
        <authorList>
            <person name="Vogler B.W."/>
            <person name="Starkenburg S.R."/>
            <person name="Sudasinghe N."/>
            <person name="Schambach J.Y."/>
            <person name="Rollin J.A."/>
            <person name="Pattathil S."/>
            <person name="Barry A.N."/>
        </authorList>
    </citation>
    <scope>NUCLEOTIDE SEQUENCE [LARGE SCALE GENOMIC DNA]</scope>
    <source>
        <strain evidence="16">UTEX 25</strain>
    </source>
</reference>
<feature type="non-terminal residue" evidence="15">
    <location>
        <position position="1"/>
    </location>
</feature>
<dbReference type="Gene3D" id="3.20.100.30">
    <property type="entry name" value="VTC, catalytic tunnel domain"/>
    <property type="match status" value="1"/>
</dbReference>
<dbReference type="InterPro" id="IPR004331">
    <property type="entry name" value="SPX_dom"/>
</dbReference>
<feature type="region of interest" description="Disordered" evidence="10">
    <location>
        <begin position="1560"/>
        <end position="1594"/>
    </location>
</feature>
<keyword evidence="4 11" id="KW-0812">Transmembrane</keyword>
<dbReference type="Proteomes" id="UP000279271">
    <property type="component" value="Unassembled WGS sequence"/>
</dbReference>
<evidence type="ECO:0000313" key="16">
    <source>
        <dbReference type="Proteomes" id="UP000279271"/>
    </source>
</evidence>
<feature type="region of interest" description="Disordered" evidence="10">
    <location>
        <begin position="2267"/>
        <end position="2295"/>
    </location>
</feature>
<dbReference type="PANTHER" id="PTHR24223:SF456">
    <property type="entry name" value="MULTIDRUG RESISTANCE-ASSOCIATED PROTEIN LETHAL(2)03659"/>
    <property type="match status" value="1"/>
</dbReference>
<dbReference type="InterPro" id="IPR011527">
    <property type="entry name" value="ABC1_TM_dom"/>
</dbReference>
<feature type="transmembrane region" description="Helical" evidence="11">
    <location>
        <begin position="1663"/>
        <end position="1686"/>
    </location>
</feature>
<dbReference type="CDD" id="cd18580">
    <property type="entry name" value="ABC_6TM_ABCC_D2"/>
    <property type="match status" value="1"/>
</dbReference>
<dbReference type="SMART" id="SM00382">
    <property type="entry name" value="AAA"/>
    <property type="match status" value="2"/>
</dbReference>
<dbReference type="Gene3D" id="3.40.50.300">
    <property type="entry name" value="P-loop containing nucleotide triphosphate hydrolases"/>
    <property type="match status" value="2"/>
</dbReference>
<evidence type="ECO:0000256" key="5">
    <source>
        <dbReference type="ARBA" id="ARBA00022737"/>
    </source>
</evidence>
<feature type="domain" description="SPX" evidence="14">
    <location>
        <begin position="29"/>
        <end position="184"/>
    </location>
</feature>
<dbReference type="InterPro" id="IPR044726">
    <property type="entry name" value="ABCC_6TM_D2"/>
</dbReference>
<dbReference type="InterPro" id="IPR017871">
    <property type="entry name" value="ABC_transporter-like_CS"/>
</dbReference>
<feature type="compositionally biased region" description="Basic and acidic residues" evidence="10">
    <location>
        <begin position="521"/>
        <end position="538"/>
    </location>
</feature>
<feature type="domain" description="ABC transporter" evidence="12">
    <location>
        <begin position="1939"/>
        <end position="2173"/>
    </location>
</feature>
<evidence type="ECO:0000256" key="9">
    <source>
        <dbReference type="ARBA" id="ARBA00023136"/>
    </source>
</evidence>
<dbReference type="CDD" id="cd14447">
    <property type="entry name" value="SPX"/>
    <property type="match status" value="1"/>
</dbReference>
<dbReference type="Pfam" id="PF00664">
    <property type="entry name" value="ABC_membrane"/>
    <property type="match status" value="2"/>
</dbReference>
<gene>
    <name evidence="15" type="ORF">APUTEX25_005071</name>
</gene>
<evidence type="ECO:0000256" key="3">
    <source>
        <dbReference type="ARBA" id="ARBA00022448"/>
    </source>
</evidence>
<accession>A0A3M7KP38</accession>
<feature type="domain" description="ABC transporter" evidence="12">
    <location>
        <begin position="1337"/>
        <end position="1559"/>
    </location>
</feature>
<comment type="similarity">
    <text evidence="2">Belongs to the ABC transporter superfamily. ABCC family. Conjugate transporter (TC 3.A.1.208) subfamily.</text>
</comment>
<dbReference type="FunFam" id="3.40.50.300:FF:000163">
    <property type="entry name" value="Multidrug resistance-associated protein member 4"/>
    <property type="match status" value="1"/>
</dbReference>
<feature type="compositionally biased region" description="Basic and acidic residues" evidence="10">
    <location>
        <begin position="2321"/>
        <end position="2330"/>
    </location>
</feature>
<dbReference type="Pfam" id="PF09359">
    <property type="entry name" value="VTC"/>
    <property type="match status" value="1"/>
</dbReference>